<evidence type="ECO:0000313" key="1">
    <source>
        <dbReference type="EMBL" id="KRH93609.1"/>
    </source>
</evidence>
<protein>
    <submittedName>
        <fullName evidence="1">Uncharacterized protein</fullName>
    </submittedName>
</protein>
<sequence length="218" mass="25050">MSISNEIAEKLNEYKATASLIDAIFNLYIEPHHARQLAYDIKQTFQINFALIDRYTEELTDKVELLSIATNASDEAKSTMLNSTFTTNLGYHTVLYLEDKEIVTKEAMLREIKRREQLILSRMKPSLLSLSQSFAQYTTTQRKKGNCTVHPHGSHNNEQCFYQKNNQTEPTALNSKTNLAQKPINTTEPTKQIVSHQKSRRGVSRKNCSIFYEKKTVL</sequence>
<name>A0A0R0LW61_9MICR</name>
<dbReference type="VEuPathDB" id="MicrosporidiaDB:M153_7240003181"/>
<evidence type="ECO:0000313" key="2">
    <source>
        <dbReference type="Proteomes" id="UP000051530"/>
    </source>
</evidence>
<organism evidence="1 2">
    <name type="scientific">Pseudoloma neurophilia</name>
    <dbReference type="NCBI Taxonomy" id="146866"/>
    <lineage>
        <taxon>Eukaryota</taxon>
        <taxon>Fungi</taxon>
        <taxon>Fungi incertae sedis</taxon>
        <taxon>Microsporidia</taxon>
        <taxon>Pseudoloma</taxon>
    </lineage>
</organism>
<dbReference type="AlphaFoldDB" id="A0A0R0LW61"/>
<comment type="caution">
    <text evidence="1">The sequence shown here is derived from an EMBL/GenBank/DDBJ whole genome shotgun (WGS) entry which is preliminary data.</text>
</comment>
<proteinExistence type="predicted"/>
<reference evidence="1 2" key="1">
    <citation type="submission" date="2015-07" db="EMBL/GenBank/DDBJ databases">
        <title>The genome of Pseudoloma neurophilia, a relevant intracellular parasite of the zebrafish.</title>
        <authorList>
            <person name="Ndikumana S."/>
            <person name="Pelin A."/>
            <person name="Sanders J."/>
            <person name="Corradi N."/>
        </authorList>
    </citation>
    <scope>NUCLEOTIDE SEQUENCE [LARGE SCALE GENOMIC DNA]</scope>
    <source>
        <strain evidence="1 2">MK1</strain>
    </source>
</reference>
<gene>
    <name evidence="1" type="ORF">M153_7240003181</name>
</gene>
<keyword evidence="2" id="KW-1185">Reference proteome</keyword>
<dbReference type="Proteomes" id="UP000051530">
    <property type="component" value="Unassembled WGS sequence"/>
</dbReference>
<accession>A0A0R0LW61</accession>
<dbReference type="EMBL" id="LGUB01000279">
    <property type="protein sequence ID" value="KRH93609.1"/>
    <property type="molecule type" value="Genomic_DNA"/>
</dbReference>